<dbReference type="AlphaFoldDB" id="A0A9P8FN04"/>
<evidence type="ECO:0000313" key="3">
    <source>
        <dbReference type="Proteomes" id="UP000729357"/>
    </source>
</evidence>
<reference evidence="2" key="1">
    <citation type="journal article" date="2021" name="J Fungi (Basel)">
        <title>Virulence traits and population genomics of the black yeast Aureobasidium melanogenum.</title>
        <authorList>
            <person name="Cernosa A."/>
            <person name="Sun X."/>
            <person name="Gostincar C."/>
            <person name="Fang C."/>
            <person name="Gunde-Cimerman N."/>
            <person name="Song Z."/>
        </authorList>
    </citation>
    <scope>NUCLEOTIDE SEQUENCE</scope>
    <source>
        <strain evidence="2">EXF-9298</strain>
    </source>
</reference>
<keyword evidence="3" id="KW-1185">Reference proteome</keyword>
<organism evidence="2 3">
    <name type="scientific">Aureobasidium melanogenum</name>
    <name type="common">Aureobasidium pullulans var. melanogenum</name>
    <dbReference type="NCBI Taxonomy" id="46634"/>
    <lineage>
        <taxon>Eukaryota</taxon>
        <taxon>Fungi</taxon>
        <taxon>Dikarya</taxon>
        <taxon>Ascomycota</taxon>
        <taxon>Pezizomycotina</taxon>
        <taxon>Dothideomycetes</taxon>
        <taxon>Dothideomycetidae</taxon>
        <taxon>Dothideales</taxon>
        <taxon>Saccotheciaceae</taxon>
        <taxon>Aureobasidium</taxon>
    </lineage>
</organism>
<feature type="non-terminal residue" evidence="2">
    <location>
        <position position="130"/>
    </location>
</feature>
<comment type="caution">
    <text evidence="2">The sequence shown here is derived from an EMBL/GenBank/DDBJ whole genome shotgun (WGS) entry which is preliminary data.</text>
</comment>
<evidence type="ECO:0000256" key="1">
    <source>
        <dbReference type="SAM" id="Phobius"/>
    </source>
</evidence>
<sequence length="130" mass="14842">MGQPMLGWKADDFFVAVKQQLDALGPDPIHETCKSFQHTMEVATQKLSLVDVDLSQQTLRFVQRTSNDAAGKFMQLSTEHFRDVLTALHQMADNVTLATWTIPHFFAMFMLILLFTAFAITWFKVRGVVY</sequence>
<reference evidence="2" key="2">
    <citation type="submission" date="2021-08" db="EMBL/GenBank/DDBJ databases">
        <authorList>
            <person name="Gostincar C."/>
            <person name="Sun X."/>
            <person name="Song Z."/>
            <person name="Gunde-Cimerman N."/>
        </authorList>
    </citation>
    <scope>NUCLEOTIDE SEQUENCE</scope>
    <source>
        <strain evidence="2">EXF-9298</strain>
    </source>
</reference>
<protein>
    <submittedName>
        <fullName evidence="2">Uncharacterized protein</fullName>
    </submittedName>
</protein>
<keyword evidence="1" id="KW-0472">Membrane</keyword>
<keyword evidence="1" id="KW-0812">Transmembrane</keyword>
<name>A0A9P8FN04_AURME</name>
<evidence type="ECO:0000313" key="2">
    <source>
        <dbReference type="EMBL" id="KAG9978125.1"/>
    </source>
</evidence>
<keyword evidence="1" id="KW-1133">Transmembrane helix</keyword>
<proteinExistence type="predicted"/>
<dbReference type="EMBL" id="JAHFXS010001333">
    <property type="protein sequence ID" value="KAG9978125.1"/>
    <property type="molecule type" value="Genomic_DNA"/>
</dbReference>
<dbReference type="Proteomes" id="UP000729357">
    <property type="component" value="Unassembled WGS sequence"/>
</dbReference>
<gene>
    <name evidence="2" type="ORF">KCU98_g9628</name>
</gene>
<accession>A0A9P8FN04</accession>
<feature type="transmembrane region" description="Helical" evidence="1">
    <location>
        <begin position="102"/>
        <end position="123"/>
    </location>
</feature>